<organism evidence="1 2">
    <name type="scientific">Streptomyces achmelvichensis</name>
    <dbReference type="NCBI Taxonomy" id="3134111"/>
    <lineage>
        <taxon>Bacteria</taxon>
        <taxon>Bacillati</taxon>
        <taxon>Actinomycetota</taxon>
        <taxon>Actinomycetes</taxon>
        <taxon>Kitasatosporales</taxon>
        <taxon>Streptomycetaceae</taxon>
        <taxon>Streptomyces</taxon>
    </lineage>
</organism>
<dbReference type="EMBL" id="JBBKAJ010000022">
    <property type="protein sequence ID" value="MEJ8636945.1"/>
    <property type="molecule type" value="Genomic_DNA"/>
</dbReference>
<proteinExistence type="predicted"/>
<protein>
    <submittedName>
        <fullName evidence="1">2-oxo-4-hydroxy-4-carboxy-5-ureidoimidazoline decarboxylase</fullName>
    </submittedName>
</protein>
<evidence type="ECO:0000313" key="1">
    <source>
        <dbReference type="EMBL" id="MEJ8636945.1"/>
    </source>
</evidence>
<name>A0ACC6Q035_9ACTN</name>
<dbReference type="Proteomes" id="UP001377168">
    <property type="component" value="Unassembled WGS sequence"/>
</dbReference>
<keyword evidence="2" id="KW-1185">Reference proteome</keyword>
<sequence length="174" mass="18468">MRSPLPGQRSGTPGLEHFNTAPESAAVATLLACCASRRWAQRMAAHRPYPDLASLLAAADEAGYDLRPSDVTEALADECSAGLHPGAPQAAHTALAAGHAAYESRFGHAFVICLDAYGPDEYLDHLLAGIRTRLTHEPDEERAVAAEELRGLARSRLTHVVANHPESDVAGASR</sequence>
<evidence type="ECO:0000313" key="2">
    <source>
        <dbReference type="Proteomes" id="UP001377168"/>
    </source>
</evidence>
<comment type="caution">
    <text evidence="1">The sequence shown here is derived from an EMBL/GenBank/DDBJ whole genome shotgun (WGS) entry which is preliminary data.</text>
</comment>
<gene>
    <name evidence="1" type="ORF">WKI67_26635</name>
</gene>
<reference evidence="1" key="1">
    <citation type="submission" date="2024-03" db="EMBL/GenBank/DDBJ databases">
        <title>Novel Streptomyces species of biotechnological and ecological value are a feature of Machair soil.</title>
        <authorList>
            <person name="Prole J.R."/>
            <person name="Goodfellow M."/>
            <person name="Allenby N."/>
            <person name="Ward A.C."/>
        </authorList>
    </citation>
    <scope>NUCLEOTIDE SEQUENCE</scope>
    <source>
        <strain evidence="1">MS2.AVA.5</strain>
    </source>
</reference>
<accession>A0ACC6Q035</accession>